<protein>
    <submittedName>
        <fullName evidence="5">CBS domain-containing protein</fullName>
    </submittedName>
</protein>
<dbReference type="SUPFAM" id="SSF54593">
    <property type="entry name" value="Glyoxalase/Bleomycin resistance protein/Dihydroxybiphenyl dioxygenase"/>
    <property type="match status" value="1"/>
</dbReference>
<organism evidence="5">
    <name type="scientific">Caldilinea aerophila</name>
    <dbReference type="NCBI Taxonomy" id="133453"/>
    <lineage>
        <taxon>Bacteria</taxon>
        <taxon>Bacillati</taxon>
        <taxon>Chloroflexota</taxon>
        <taxon>Caldilineae</taxon>
        <taxon>Caldilineales</taxon>
        <taxon>Caldilineaceae</taxon>
        <taxon>Caldilinea</taxon>
    </lineage>
</organism>
<gene>
    <name evidence="5" type="ORF">ENQ20_08555</name>
</gene>
<dbReference type="EMBL" id="DSMG01000084">
    <property type="protein sequence ID" value="HDX31533.1"/>
    <property type="molecule type" value="Genomic_DNA"/>
</dbReference>
<dbReference type="CDD" id="cd04586">
    <property type="entry name" value="CBS_pair_BON_assoc"/>
    <property type="match status" value="1"/>
</dbReference>
<dbReference type="SMART" id="SM00116">
    <property type="entry name" value="CBS"/>
    <property type="match status" value="2"/>
</dbReference>
<dbReference type="PANTHER" id="PTHR43080:SF26">
    <property type="entry name" value="REGULATORY PROTEIN"/>
    <property type="match status" value="1"/>
</dbReference>
<reference evidence="5" key="1">
    <citation type="journal article" date="2020" name="mSystems">
        <title>Genome- and Community-Level Interaction Insights into Carbon Utilization and Element Cycling Functions of Hydrothermarchaeota in Hydrothermal Sediment.</title>
        <authorList>
            <person name="Zhou Z."/>
            <person name="Liu Y."/>
            <person name="Xu W."/>
            <person name="Pan J."/>
            <person name="Luo Z.H."/>
            <person name="Li M."/>
        </authorList>
    </citation>
    <scope>NUCLEOTIDE SEQUENCE [LARGE SCALE GENOMIC DNA]</scope>
    <source>
        <strain evidence="5">SpSt-289</strain>
    </source>
</reference>
<dbReference type="PANTHER" id="PTHR43080">
    <property type="entry name" value="CBS DOMAIN-CONTAINING PROTEIN CBSX3, MITOCHONDRIAL"/>
    <property type="match status" value="1"/>
</dbReference>
<dbReference type="Gene3D" id="3.10.580.10">
    <property type="entry name" value="CBS-domain"/>
    <property type="match status" value="1"/>
</dbReference>
<proteinExistence type="predicted"/>
<evidence type="ECO:0000259" key="3">
    <source>
        <dbReference type="PROSITE" id="PS51371"/>
    </source>
</evidence>
<name>A0A7C1FKT1_9CHLR</name>
<dbReference type="Pfam" id="PF00903">
    <property type="entry name" value="Glyoxalase"/>
    <property type="match status" value="1"/>
</dbReference>
<dbReference type="InterPro" id="IPR004360">
    <property type="entry name" value="Glyas_Fos-R_dOase_dom"/>
</dbReference>
<evidence type="ECO:0000256" key="2">
    <source>
        <dbReference type="PROSITE-ProRule" id="PRU00703"/>
    </source>
</evidence>
<dbReference type="Pfam" id="PF00571">
    <property type="entry name" value="CBS"/>
    <property type="match status" value="2"/>
</dbReference>
<dbReference type="PROSITE" id="PS51371">
    <property type="entry name" value="CBS"/>
    <property type="match status" value="2"/>
</dbReference>
<dbReference type="InterPro" id="IPR037523">
    <property type="entry name" value="VOC_core"/>
</dbReference>
<comment type="caution">
    <text evidence="5">The sequence shown here is derived from an EMBL/GenBank/DDBJ whole genome shotgun (WGS) entry which is preliminary data.</text>
</comment>
<dbReference type="InterPro" id="IPR000644">
    <property type="entry name" value="CBS_dom"/>
</dbReference>
<sequence>MHLYKSQSRKHCPFVRNDQSAILCAQRQPVSEATMFVRDIMSSPAITVRTDTRIPEVARLLRAHDISGMPVLDETGKLVGVVTDHDLILRNAPIREPRYFAVLSGYIPLNLEEYRHYREQLRHTMAVTAGDMVEPDIPTVTPDTPLEEAMELMLNPQVTILPVLDEGEVVGVVTRTDLVRLIEQLEGAVDPDAILTKAEPILAGLLEIILYVQDMGAMVHFYRDQLGLEIVEPAESEDYSAESWVVFDAGAVKLALHGGGERRLGEDTPMIVFATADLEAARRILTERGVEVGEPFEAAPGVLVCHARDPEGHPIALEQR</sequence>
<dbReference type="AlphaFoldDB" id="A0A7C1FKT1"/>
<dbReference type="InterPro" id="IPR051257">
    <property type="entry name" value="Diverse_CBS-Domain"/>
</dbReference>
<dbReference type="PROSITE" id="PS51819">
    <property type="entry name" value="VOC"/>
    <property type="match status" value="1"/>
</dbReference>
<dbReference type="InterPro" id="IPR046342">
    <property type="entry name" value="CBS_dom_sf"/>
</dbReference>
<evidence type="ECO:0000313" key="5">
    <source>
        <dbReference type="EMBL" id="HDX31533.1"/>
    </source>
</evidence>
<evidence type="ECO:0000259" key="4">
    <source>
        <dbReference type="PROSITE" id="PS51819"/>
    </source>
</evidence>
<evidence type="ECO:0000256" key="1">
    <source>
        <dbReference type="ARBA" id="ARBA00023122"/>
    </source>
</evidence>
<accession>A0A7C1FKT1</accession>
<feature type="domain" description="VOC" evidence="4">
    <location>
        <begin position="204"/>
        <end position="320"/>
    </location>
</feature>
<feature type="domain" description="CBS" evidence="3">
    <location>
        <begin position="132"/>
        <end position="191"/>
    </location>
</feature>
<keyword evidence="1 2" id="KW-0129">CBS domain</keyword>
<dbReference type="InterPro" id="IPR029068">
    <property type="entry name" value="Glyas_Bleomycin-R_OHBP_Dase"/>
</dbReference>
<dbReference type="Gene3D" id="3.10.180.10">
    <property type="entry name" value="2,3-Dihydroxybiphenyl 1,2-Dioxygenase, domain 1"/>
    <property type="match status" value="1"/>
</dbReference>
<dbReference type="SUPFAM" id="SSF54631">
    <property type="entry name" value="CBS-domain pair"/>
    <property type="match status" value="1"/>
</dbReference>
<feature type="domain" description="CBS" evidence="3">
    <location>
        <begin position="41"/>
        <end position="102"/>
    </location>
</feature>